<reference evidence="1 2" key="1">
    <citation type="submission" date="2019-09" db="EMBL/GenBank/DDBJ databases">
        <title>Segnochrobactrum spirostomi gen. nov., sp. nov., isolated from the ciliate Spirostomum cf. yagiui and description of a novel family, Segnochrobactraceae fam. nov. within the order Rhizobiales of the class Alphaproteobacteria.</title>
        <authorList>
            <person name="Akter S."/>
            <person name="Shazib S.U.A."/>
            <person name="Shin M.K."/>
        </authorList>
    </citation>
    <scope>NUCLEOTIDE SEQUENCE [LARGE SCALE GENOMIC DNA]</scope>
    <source>
        <strain evidence="1 2">Sp-1</strain>
    </source>
</reference>
<dbReference type="Gene3D" id="3.10.450.50">
    <property type="match status" value="1"/>
</dbReference>
<evidence type="ECO:0000313" key="1">
    <source>
        <dbReference type="EMBL" id="MQT12104.1"/>
    </source>
</evidence>
<dbReference type="RefSeq" id="WP_153479422.1">
    <property type="nucleotide sequence ID" value="NZ_VWNA01000001.1"/>
</dbReference>
<dbReference type="GO" id="GO:0030638">
    <property type="term" value="P:polyketide metabolic process"/>
    <property type="evidence" value="ECO:0007669"/>
    <property type="project" value="InterPro"/>
</dbReference>
<proteinExistence type="predicted"/>
<dbReference type="PANTHER" id="PTHR38436:SF1">
    <property type="entry name" value="ESTER CYCLASE"/>
    <property type="match status" value="1"/>
</dbReference>
<gene>
    <name evidence="1" type="ORF">F0357_05380</name>
</gene>
<dbReference type="AlphaFoldDB" id="A0A6A7XZI2"/>
<dbReference type="InterPro" id="IPR032710">
    <property type="entry name" value="NTF2-like_dom_sf"/>
</dbReference>
<comment type="caution">
    <text evidence="1">The sequence shown here is derived from an EMBL/GenBank/DDBJ whole genome shotgun (WGS) entry which is preliminary data.</text>
</comment>
<evidence type="ECO:0000313" key="2">
    <source>
        <dbReference type="Proteomes" id="UP000332515"/>
    </source>
</evidence>
<protein>
    <submittedName>
        <fullName evidence="1">Ester cyclase</fullName>
    </submittedName>
</protein>
<keyword evidence="2" id="KW-1185">Reference proteome</keyword>
<organism evidence="1 2">
    <name type="scientific">Segnochrobactrum spirostomi</name>
    <dbReference type="NCBI Taxonomy" id="2608987"/>
    <lineage>
        <taxon>Bacteria</taxon>
        <taxon>Pseudomonadati</taxon>
        <taxon>Pseudomonadota</taxon>
        <taxon>Alphaproteobacteria</taxon>
        <taxon>Hyphomicrobiales</taxon>
        <taxon>Segnochrobactraceae</taxon>
        <taxon>Segnochrobactrum</taxon>
    </lineage>
</organism>
<sequence length="134" mass="14790">MTTHATLVRGLYEDCLNRRDLDALPTFLAPDFEGANGERGPSGFRRTVERMVAAFPDLMFVIEDLFACSDRVCVRWSFEATHAGPLAGHSATGRRVTQNGIAIYRVRDGRLDRAWLQVDRLGVLQQIGAVPASG</sequence>
<dbReference type="InterPro" id="IPR009959">
    <property type="entry name" value="Cyclase_SnoaL-like"/>
</dbReference>
<dbReference type="EMBL" id="VWNA01000001">
    <property type="protein sequence ID" value="MQT12104.1"/>
    <property type="molecule type" value="Genomic_DNA"/>
</dbReference>
<dbReference type="SUPFAM" id="SSF54427">
    <property type="entry name" value="NTF2-like"/>
    <property type="match status" value="1"/>
</dbReference>
<name>A0A6A7XZI2_9HYPH</name>
<accession>A0A6A7XZI2</accession>
<dbReference type="Pfam" id="PF07366">
    <property type="entry name" value="SnoaL"/>
    <property type="match status" value="1"/>
</dbReference>
<dbReference type="Proteomes" id="UP000332515">
    <property type="component" value="Unassembled WGS sequence"/>
</dbReference>
<dbReference type="PANTHER" id="PTHR38436">
    <property type="entry name" value="POLYKETIDE CYCLASE SNOAL-LIKE DOMAIN"/>
    <property type="match status" value="1"/>
</dbReference>